<dbReference type="EMBL" id="KB445798">
    <property type="protein sequence ID" value="EMD36628.1"/>
    <property type="molecule type" value="Genomic_DNA"/>
</dbReference>
<protein>
    <submittedName>
        <fullName evidence="1">Uncharacterized protein</fullName>
    </submittedName>
</protein>
<dbReference type="AlphaFoldDB" id="M2QHV9"/>
<gene>
    <name evidence="1" type="ORF">CERSUDRAFT_95916</name>
</gene>
<evidence type="ECO:0000313" key="2">
    <source>
        <dbReference type="Proteomes" id="UP000016930"/>
    </source>
</evidence>
<dbReference type="Proteomes" id="UP000016930">
    <property type="component" value="Unassembled WGS sequence"/>
</dbReference>
<keyword evidence="2" id="KW-1185">Reference proteome</keyword>
<organism evidence="1 2">
    <name type="scientific">Ceriporiopsis subvermispora (strain B)</name>
    <name type="common">White-rot fungus</name>
    <name type="synonym">Gelatoporia subvermispora</name>
    <dbReference type="NCBI Taxonomy" id="914234"/>
    <lineage>
        <taxon>Eukaryota</taxon>
        <taxon>Fungi</taxon>
        <taxon>Dikarya</taxon>
        <taxon>Basidiomycota</taxon>
        <taxon>Agaricomycotina</taxon>
        <taxon>Agaricomycetes</taxon>
        <taxon>Polyporales</taxon>
        <taxon>Gelatoporiaceae</taxon>
        <taxon>Gelatoporia</taxon>
    </lineage>
</organism>
<proteinExistence type="predicted"/>
<reference evidence="1 2" key="1">
    <citation type="journal article" date="2012" name="Proc. Natl. Acad. Sci. U.S.A.">
        <title>Comparative genomics of Ceriporiopsis subvermispora and Phanerochaete chrysosporium provide insight into selective ligninolysis.</title>
        <authorList>
            <person name="Fernandez-Fueyo E."/>
            <person name="Ruiz-Duenas F.J."/>
            <person name="Ferreira P."/>
            <person name="Floudas D."/>
            <person name="Hibbett D.S."/>
            <person name="Canessa P."/>
            <person name="Larrondo L.F."/>
            <person name="James T.Y."/>
            <person name="Seelenfreund D."/>
            <person name="Lobos S."/>
            <person name="Polanco R."/>
            <person name="Tello M."/>
            <person name="Honda Y."/>
            <person name="Watanabe T."/>
            <person name="Watanabe T."/>
            <person name="Ryu J.S."/>
            <person name="Kubicek C.P."/>
            <person name="Schmoll M."/>
            <person name="Gaskell J."/>
            <person name="Hammel K.E."/>
            <person name="St John F.J."/>
            <person name="Vanden Wymelenberg A."/>
            <person name="Sabat G."/>
            <person name="Splinter BonDurant S."/>
            <person name="Syed K."/>
            <person name="Yadav J.S."/>
            <person name="Doddapaneni H."/>
            <person name="Subramanian V."/>
            <person name="Lavin J.L."/>
            <person name="Oguiza J.A."/>
            <person name="Perez G."/>
            <person name="Pisabarro A.G."/>
            <person name="Ramirez L."/>
            <person name="Santoyo F."/>
            <person name="Master E."/>
            <person name="Coutinho P.M."/>
            <person name="Henrissat B."/>
            <person name="Lombard V."/>
            <person name="Magnuson J.K."/>
            <person name="Kuees U."/>
            <person name="Hori C."/>
            <person name="Igarashi K."/>
            <person name="Samejima M."/>
            <person name="Held B.W."/>
            <person name="Barry K.W."/>
            <person name="LaButti K.M."/>
            <person name="Lapidus A."/>
            <person name="Lindquist E.A."/>
            <person name="Lucas S.M."/>
            <person name="Riley R."/>
            <person name="Salamov A.A."/>
            <person name="Hoffmeister D."/>
            <person name="Schwenk D."/>
            <person name="Hadar Y."/>
            <person name="Yarden O."/>
            <person name="de Vries R.P."/>
            <person name="Wiebenga A."/>
            <person name="Stenlid J."/>
            <person name="Eastwood D."/>
            <person name="Grigoriev I.V."/>
            <person name="Berka R.M."/>
            <person name="Blanchette R.A."/>
            <person name="Kersten P."/>
            <person name="Martinez A.T."/>
            <person name="Vicuna R."/>
            <person name="Cullen D."/>
        </authorList>
    </citation>
    <scope>NUCLEOTIDE SEQUENCE [LARGE SCALE GENOMIC DNA]</scope>
    <source>
        <strain evidence="1 2">B</strain>
    </source>
</reference>
<dbReference type="HOGENOM" id="CLU_1805949_0_0_1"/>
<evidence type="ECO:0000313" key="1">
    <source>
        <dbReference type="EMBL" id="EMD36628.1"/>
    </source>
</evidence>
<accession>M2QHV9</accession>
<sequence length="143" mass="16432">MRLAPLIRLERLRIDLRIDGTNTGPSNALPVFMSELPVPNVKELDIAYDYEPCQRRQFGVEPQEGAFSTPFARLDSVLDSSRFQHLKKVEVELRDLLPEDAECISILPSQRFPFPALRARRLLKLTVMNRRNRKSVTVIPFAT</sequence>
<name>M2QHV9_CERS8</name>